<dbReference type="PANTHER" id="PTHR43861">
    <property type="entry name" value="TRANS-ACONITATE 2-METHYLTRANSFERASE-RELATED"/>
    <property type="match status" value="1"/>
</dbReference>
<evidence type="ECO:0000313" key="5">
    <source>
        <dbReference type="Proteomes" id="UP000217784"/>
    </source>
</evidence>
<dbReference type="PANTHER" id="PTHR43861:SF1">
    <property type="entry name" value="TRANS-ACONITATE 2-METHYLTRANSFERASE"/>
    <property type="match status" value="1"/>
</dbReference>
<dbReference type="Pfam" id="PF13649">
    <property type="entry name" value="Methyltransf_25"/>
    <property type="match status" value="1"/>
</dbReference>
<accession>A0A2A2H4R0</accession>
<keyword evidence="1 4" id="KW-0489">Methyltransferase</keyword>
<evidence type="ECO:0000256" key="1">
    <source>
        <dbReference type="ARBA" id="ARBA00022603"/>
    </source>
</evidence>
<dbReference type="RefSeq" id="WP_069585615.1">
    <property type="nucleotide sequence ID" value="NZ_LMVM01000023.1"/>
</dbReference>
<dbReference type="GO" id="GO:0032259">
    <property type="term" value="P:methylation"/>
    <property type="evidence" value="ECO:0007669"/>
    <property type="project" value="UniProtKB-KW"/>
</dbReference>
<proteinExistence type="predicted"/>
<dbReference type="OrthoDB" id="1018at2157"/>
<feature type="domain" description="Methyltransferase" evidence="3">
    <location>
        <begin position="48"/>
        <end position="142"/>
    </location>
</feature>
<protein>
    <submittedName>
        <fullName evidence="4">Methyltransferase type 12</fullName>
    </submittedName>
</protein>
<comment type="caution">
    <text evidence="4">The sequence shown here is derived from an EMBL/GenBank/DDBJ whole genome shotgun (WGS) entry which is preliminary data.</text>
</comment>
<name>A0A2A2H4R0_METBR</name>
<keyword evidence="5" id="KW-1185">Reference proteome</keyword>
<dbReference type="CDD" id="cd02440">
    <property type="entry name" value="AdoMet_MTases"/>
    <property type="match status" value="1"/>
</dbReference>
<dbReference type="InterPro" id="IPR029063">
    <property type="entry name" value="SAM-dependent_MTases_sf"/>
</dbReference>
<evidence type="ECO:0000256" key="2">
    <source>
        <dbReference type="ARBA" id="ARBA00022679"/>
    </source>
</evidence>
<reference evidence="4 5" key="1">
    <citation type="journal article" date="2017" name="BMC Genomics">
        <title>Genomic analysis of methanogenic archaea reveals a shift towards energy conservation.</title>
        <authorList>
            <person name="Gilmore S.P."/>
            <person name="Henske J.K."/>
            <person name="Sexton J.A."/>
            <person name="Solomon K.V."/>
            <person name="Seppala S."/>
            <person name="Yoo J.I."/>
            <person name="Huyett L.M."/>
            <person name="Pressman A."/>
            <person name="Cogan J.Z."/>
            <person name="Kivenson V."/>
            <person name="Peng X."/>
            <person name="Tan Y."/>
            <person name="Valentine D.L."/>
            <person name="O'Malley M.A."/>
        </authorList>
    </citation>
    <scope>NUCLEOTIDE SEQUENCE [LARGE SCALE GENOMIC DNA]</scope>
    <source>
        <strain evidence="4 5">M.o.H.</strain>
    </source>
</reference>
<dbReference type="EMBL" id="LMVM01000023">
    <property type="protein sequence ID" value="PAV04378.1"/>
    <property type="molecule type" value="Genomic_DNA"/>
</dbReference>
<dbReference type="AlphaFoldDB" id="A0A2A2H4R0"/>
<keyword evidence="2 4" id="KW-0808">Transferase</keyword>
<evidence type="ECO:0000259" key="3">
    <source>
        <dbReference type="Pfam" id="PF13649"/>
    </source>
</evidence>
<dbReference type="InterPro" id="IPR041698">
    <property type="entry name" value="Methyltransf_25"/>
</dbReference>
<gene>
    <name evidence="4" type="ORF">ASJ80_05905</name>
</gene>
<evidence type="ECO:0000313" key="4">
    <source>
        <dbReference type="EMBL" id="PAV04378.1"/>
    </source>
</evidence>
<dbReference type="GO" id="GO:0008168">
    <property type="term" value="F:methyltransferase activity"/>
    <property type="evidence" value="ECO:0007669"/>
    <property type="project" value="UniProtKB-KW"/>
</dbReference>
<dbReference type="SUPFAM" id="SSF53335">
    <property type="entry name" value="S-adenosyl-L-methionine-dependent methyltransferases"/>
    <property type="match status" value="1"/>
</dbReference>
<dbReference type="Proteomes" id="UP000217784">
    <property type="component" value="Unassembled WGS sequence"/>
</dbReference>
<sequence length="226" mass="26090">MQKLDNLTSHLSSEYDLQIANTIPYYNFFHQEILNLVESMDINPKYWLDTGCGTGNLVEKALQKFQSTVFILADPSADMLNKAKEKLENNKNVEFLEPTPSQDISLSDPVDVITSIQSHHYLSEDERYKAVKSCYNNLNENGVYVTFENISPLTDKGTEIGKEYWRKFQISMGKTVVDADNHIKRFGVEYFPITVEDHLSLLRKSGFSVVEMFWYSYMQAGFYCIK</sequence>
<organism evidence="4 5">
    <name type="scientific">Methanobacterium bryantii</name>
    <dbReference type="NCBI Taxonomy" id="2161"/>
    <lineage>
        <taxon>Archaea</taxon>
        <taxon>Methanobacteriati</taxon>
        <taxon>Methanobacteriota</taxon>
        <taxon>Methanomada group</taxon>
        <taxon>Methanobacteria</taxon>
        <taxon>Methanobacteriales</taxon>
        <taxon>Methanobacteriaceae</taxon>
        <taxon>Methanobacterium</taxon>
    </lineage>
</organism>
<dbReference type="Gene3D" id="3.40.50.150">
    <property type="entry name" value="Vaccinia Virus protein VP39"/>
    <property type="match status" value="1"/>
</dbReference>